<dbReference type="EMBL" id="JANBUM010000106">
    <property type="protein sequence ID" value="KAJ2784745.1"/>
    <property type="molecule type" value="Genomic_DNA"/>
</dbReference>
<dbReference type="GO" id="GO:0007018">
    <property type="term" value="P:microtubule-based movement"/>
    <property type="evidence" value="ECO:0007669"/>
    <property type="project" value="InterPro"/>
</dbReference>
<feature type="coiled-coil region" evidence="4">
    <location>
        <begin position="340"/>
        <end position="381"/>
    </location>
</feature>
<comment type="similarity">
    <text evidence="3">Belongs to the TRAFAC class myosin-kinesin ATPase superfamily. Kinesin family.</text>
</comment>
<feature type="compositionally biased region" description="Low complexity" evidence="5">
    <location>
        <begin position="2094"/>
        <end position="2107"/>
    </location>
</feature>
<keyword evidence="3" id="KW-0067">ATP-binding</keyword>
<feature type="coiled-coil region" evidence="4">
    <location>
        <begin position="1868"/>
        <end position="1895"/>
    </location>
</feature>
<dbReference type="Pfam" id="PF00225">
    <property type="entry name" value="Kinesin"/>
    <property type="match status" value="1"/>
</dbReference>
<sequence length="2148" mass="236116">MVDKVFDQKDTTQKVYDDIVKNIITSSMGGFNGTIFAYGQTSSGKTHTMYGGGSELGIVKLAVNNMFSIVENDSKREYLIRVSFLEIYNEVLRDLLEPSKTNLKIHENAKHEIFVGELSEHIVFNTQQVEEILAKGDGNRQIGGTNMNERSSRSHTIFRIVIESREKADSGVSMSESADTASEADLSLRQQQRLSTGSAAESSEFTGAVMVSCLNLVDLAGSERVGQTGAEGQRLKEGAHINKSLLSLGTVIARLSEDGGDRGHIPYRDSKITRILQPSLGGNAKTLIICTMTPSPDYVDEALSTLKFASRAKTIKNKPEVNEELRGDALLRRLKRASELEKEVAQMKEIERKKLKIEADNESLLRQLWKSQKERDRLQRELVKQQSSVFLPRQISDSKDAADSAGAIRRQTWFPGLLVPITENDSSTEDTPLGLQSSPEVDVGATMDIDAAADSLPPQGQNGALVSKEIHQMALDRISELETKGDLLQQQYGEMARGNKEMEDTIQRYMREYTLLLTTLNQLAAADVIPPSPAKGESLSSSQPPRELAQIRRKLRALMTTIDASQRMCQKFRSQRPEAAFLEMELQATRETLIQKEEELVEVMRESDELFSRFSRTEEDYARLQEEADQMRATLGEASSSRLALENARTALAVQLEQDRQQFSTELQSLKTQAASEMQTATDLHRLEITALESKSAEQIGHIESLTAKLSARDLALQSEIESSQAAAREHQSIIAKLQAQFTDSVAEIEDLKIQCEKVTTLTADVSNKESEIVRLNATVVELKSQAAGYIEIIGTLESKVAAQKSALSERTRETEHLGEQVSNLTTSMEALELRIVEMDSAHNIRIGEYESKLDSVQSAYAQERQALENQLSEKDALITSMQSDIDSLTNQIATSNEAVSSTAAELSRAKQQADTVLGLKSEISRLQTELSTAVSDKDSLVADLDNIRRERDDAASEHKRVCAKVEELEGQNADIWDRISELTVSNNDLSTRLLQSEQSVVDRVAQIKALESSVLAAEKHSASLQADIVQLIDSHKSELAGTEHTTAGVMQKLQLSEENFATKREEWKQLLAEKDSLIATAKTKLETTVAEFEEQLNALRDGSREASEQAEALRHKLDTAHSQLESLRRDITESETCRNAAAELNADLRTQLETKLLVIQNLEEQVRALRNEAQNAAIAAEQTRGSNEAHLNDLEAKHAIACSDLAVLQKERDSLVQSLRDQEALANRLSKSADDLAKKLQQLQETHQVEVADLRLEMDSLVACRDQALQDARNAKNELDAAVARMDNVNATLAQAESRYSDLCKQHELLLADLSTTRADSLSKSEQLDAARENAGQLASVADSYKAQLEQAQDKSVELQKRICELEMDAQRVSAERKAADDAAAAARSAAEDQIISLKHAFATQNDDLTSLQQQLSESVEAKNTAVARMAELETTVEQSIASEKASADRIVVLENDLNEQQELVLSLRSCAAQSESELATVKEAAAERIALLQQEVDRLGGQISDRALEADSLSKRLESAIADATSACAVRESAAAECRRLQSELDMLAERSRESQLRLEQEVSEARHDLDNKAIVIEGLEHALETANASLSASQARAQDEALATIEELEEQVVKYKTELSTVQAALADSSAAEQLAQERDRALESIDTLKAMMVELANSKDGDIAELEESLKRQEALLEASVRETVEKEEALQLSEKLAATHLDRAVKAEAELDQAMRNNASAIERLARERDELDGNLKNALSLEAKLIEEKSEADSELSGLRAAIVEHQQATVSLERKVDQLSDELFKTKIDVDAGANLAMTMRAELLTLVKKLAALPGCHSEDISAVVQDNHPANHKDLFERALGLISVAAAAAPSSESTTHSEGLSDELKHAQQEIERLRVLNGKLEKKHAKLHDVYKQDITELHAKEEHQRKRADGLSAEIDSNAAHIQALEQQLSEVRGELETQQRQRVELESAVVQLTARTNSLQRVRTSEMPNTPQKSASPLVSTPENTGRNGNTTLTASTTKAAMARLASQRTPMKTENKRINTTPKPESMLSPISSSTLNARLAAAATQEDVIQTSGRYPLRKRTAVNSENSSAAAAAASPVSAASASAELAAAATKTDAVRGRSTYGDRRRNRRNQPAARNDGLDGQAAEQCAQQ</sequence>
<dbReference type="PRINTS" id="PR00380">
    <property type="entry name" value="KINESINHEAVY"/>
</dbReference>
<keyword evidence="8" id="KW-1185">Reference proteome</keyword>
<dbReference type="SMART" id="SM00129">
    <property type="entry name" value="KISc"/>
    <property type="match status" value="1"/>
</dbReference>
<dbReference type="GO" id="GO:0005524">
    <property type="term" value="F:ATP binding"/>
    <property type="evidence" value="ECO:0007669"/>
    <property type="project" value="UniProtKB-UniRule"/>
</dbReference>
<reference evidence="7" key="1">
    <citation type="submission" date="2022-07" db="EMBL/GenBank/DDBJ databases">
        <title>Phylogenomic reconstructions and comparative analyses of Kickxellomycotina fungi.</title>
        <authorList>
            <person name="Reynolds N.K."/>
            <person name="Stajich J.E."/>
            <person name="Barry K."/>
            <person name="Grigoriev I.V."/>
            <person name="Crous P."/>
            <person name="Smith M.E."/>
        </authorList>
    </citation>
    <scope>NUCLEOTIDE SEQUENCE</scope>
    <source>
        <strain evidence="7">BCRC 34489</strain>
    </source>
</reference>
<feature type="region of interest" description="Disordered" evidence="5">
    <location>
        <begin position="2020"/>
        <end position="2045"/>
    </location>
</feature>
<evidence type="ECO:0000256" key="1">
    <source>
        <dbReference type="ARBA" id="ARBA00023054"/>
    </source>
</evidence>
<evidence type="ECO:0000256" key="5">
    <source>
        <dbReference type="SAM" id="MobiDB-lite"/>
    </source>
</evidence>
<dbReference type="GO" id="GO:0005874">
    <property type="term" value="C:microtubule"/>
    <property type="evidence" value="ECO:0007669"/>
    <property type="project" value="TreeGrafter"/>
</dbReference>
<dbReference type="Gene3D" id="3.40.850.10">
    <property type="entry name" value="Kinesin motor domain"/>
    <property type="match status" value="1"/>
</dbReference>
<feature type="coiled-coil region" evidence="4">
    <location>
        <begin position="721"/>
        <end position="786"/>
    </location>
</feature>
<protein>
    <recommendedName>
        <fullName evidence="6">Kinesin motor domain-containing protein</fullName>
    </recommendedName>
</protein>
<dbReference type="OrthoDB" id="3176171at2759"/>
<dbReference type="GO" id="GO:0003777">
    <property type="term" value="F:microtubule motor activity"/>
    <property type="evidence" value="ECO:0007669"/>
    <property type="project" value="InterPro"/>
</dbReference>
<feature type="compositionally biased region" description="Polar residues" evidence="5">
    <location>
        <begin position="188"/>
        <end position="199"/>
    </location>
</feature>
<keyword evidence="1 4" id="KW-0175">Coiled coil</keyword>
<feature type="compositionally biased region" description="Polar residues" evidence="5">
    <location>
        <begin position="2033"/>
        <end position="2045"/>
    </location>
</feature>
<evidence type="ECO:0000256" key="2">
    <source>
        <dbReference type="ARBA" id="ARBA00023175"/>
    </source>
</evidence>
<feature type="coiled-coil region" evidence="4">
    <location>
        <begin position="1533"/>
        <end position="1789"/>
    </location>
</feature>
<evidence type="ECO:0000313" key="8">
    <source>
        <dbReference type="Proteomes" id="UP001140172"/>
    </source>
</evidence>
<accession>A0A9W8LM27</accession>
<feature type="coiled-coil region" evidence="4">
    <location>
        <begin position="579"/>
        <end position="673"/>
    </location>
</feature>
<dbReference type="InterPro" id="IPR027640">
    <property type="entry name" value="Kinesin-like_fam"/>
</dbReference>
<name>A0A9W8LM27_9FUNG</name>
<feature type="coiled-coil region" evidence="4">
    <location>
        <begin position="854"/>
        <end position="885"/>
    </location>
</feature>
<feature type="coiled-coil region" evidence="4">
    <location>
        <begin position="1336"/>
        <end position="1363"/>
    </location>
</feature>
<dbReference type="Gene3D" id="1.10.287.1490">
    <property type="match status" value="1"/>
</dbReference>
<dbReference type="SUPFAM" id="SSF52540">
    <property type="entry name" value="P-loop containing nucleoside triphosphate hydrolases"/>
    <property type="match status" value="1"/>
</dbReference>
<feature type="region of interest" description="Disordered" evidence="5">
    <location>
        <begin position="2094"/>
        <end position="2148"/>
    </location>
</feature>
<feature type="binding site" evidence="3">
    <location>
        <begin position="39"/>
        <end position="46"/>
    </location>
    <ligand>
        <name>ATP</name>
        <dbReference type="ChEBI" id="CHEBI:30616"/>
    </ligand>
</feature>
<evidence type="ECO:0000259" key="6">
    <source>
        <dbReference type="PROSITE" id="PS50067"/>
    </source>
</evidence>
<dbReference type="InterPro" id="IPR027417">
    <property type="entry name" value="P-loop_NTPase"/>
</dbReference>
<gene>
    <name evidence="7" type="ORF">GGI15_002172</name>
</gene>
<evidence type="ECO:0000256" key="3">
    <source>
        <dbReference type="PROSITE-ProRule" id="PRU00283"/>
    </source>
</evidence>
<keyword evidence="3" id="KW-0547">Nucleotide-binding</keyword>
<feature type="region of interest" description="Disordered" evidence="5">
    <location>
        <begin position="1975"/>
        <end position="2006"/>
    </location>
</feature>
<dbReference type="GO" id="GO:0008017">
    <property type="term" value="F:microtubule binding"/>
    <property type="evidence" value="ECO:0007669"/>
    <property type="project" value="InterPro"/>
</dbReference>
<dbReference type="GO" id="GO:0000278">
    <property type="term" value="P:mitotic cell cycle"/>
    <property type="evidence" value="ECO:0007669"/>
    <property type="project" value="TreeGrafter"/>
</dbReference>
<feature type="domain" description="Kinesin motor" evidence="6">
    <location>
        <begin position="1"/>
        <end position="315"/>
    </location>
</feature>
<proteinExistence type="inferred from homology"/>
<dbReference type="PANTHER" id="PTHR47968:SF75">
    <property type="entry name" value="CENTROMERE-ASSOCIATED PROTEIN E"/>
    <property type="match status" value="1"/>
</dbReference>
<organism evidence="7 8">
    <name type="scientific">Coemansia interrupta</name>
    <dbReference type="NCBI Taxonomy" id="1126814"/>
    <lineage>
        <taxon>Eukaryota</taxon>
        <taxon>Fungi</taxon>
        <taxon>Fungi incertae sedis</taxon>
        <taxon>Zoopagomycota</taxon>
        <taxon>Kickxellomycotina</taxon>
        <taxon>Kickxellomycetes</taxon>
        <taxon>Kickxellales</taxon>
        <taxon>Kickxellaceae</taxon>
        <taxon>Coemansia</taxon>
    </lineage>
</organism>
<feature type="compositionally biased region" description="Basic and acidic residues" evidence="5">
    <location>
        <begin position="2111"/>
        <end position="2122"/>
    </location>
</feature>
<dbReference type="InterPro" id="IPR001752">
    <property type="entry name" value="Kinesin_motor_dom"/>
</dbReference>
<evidence type="ECO:0000256" key="4">
    <source>
        <dbReference type="SAM" id="Coils"/>
    </source>
</evidence>
<feature type="coiled-coil region" evidence="4">
    <location>
        <begin position="1935"/>
        <end position="1969"/>
    </location>
</feature>
<dbReference type="PROSITE" id="PS50067">
    <property type="entry name" value="KINESIN_MOTOR_2"/>
    <property type="match status" value="1"/>
</dbReference>
<dbReference type="Proteomes" id="UP001140172">
    <property type="component" value="Unassembled WGS sequence"/>
</dbReference>
<feature type="region of interest" description="Disordered" evidence="5">
    <location>
        <begin position="169"/>
        <end position="199"/>
    </location>
</feature>
<feature type="coiled-coil region" evidence="4">
    <location>
        <begin position="1083"/>
        <end position="1307"/>
    </location>
</feature>
<evidence type="ECO:0000313" key="7">
    <source>
        <dbReference type="EMBL" id="KAJ2784745.1"/>
    </source>
</evidence>
<comment type="caution">
    <text evidence="7">The sequence shown here is derived from an EMBL/GenBank/DDBJ whole genome shotgun (WGS) entry which is preliminary data.</text>
</comment>
<dbReference type="InterPro" id="IPR036961">
    <property type="entry name" value="Kinesin_motor_dom_sf"/>
</dbReference>
<dbReference type="PANTHER" id="PTHR47968">
    <property type="entry name" value="CENTROMERE PROTEIN E"/>
    <property type="match status" value="1"/>
</dbReference>
<keyword evidence="2 3" id="KW-0505">Motor protein</keyword>